<dbReference type="InterPro" id="IPR029063">
    <property type="entry name" value="SAM-dependent_MTases_sf"/>
</dbReference>
<evidence type="ECO:0000256" key="3">
    <source>
        <dbReference type="SAM" id="MobiDB-lite"/>
    </source>
</evidence>
<keyword evidence="1 5" id="KW-0489">Methyltransferase</keyword>
<dbReference type="AlphaFoldDB" id="A0A1I2VK04"/>
<feature type="domain" description="Methyltransferase" evidence="4">
    <location>
        <begin position="68"/>
        <end position="159"/>
    </location>
</feature>
<organism evidence="5 6">
    <name type="scientific">Actinopolymorpha cephalotaxi</name>
    <dbReference type="NCBI Taxonomy" id="504797"/>
    <lineage>
        <taxon>Bacteria</taxon>
        <taxon>Bacillati</taxon>
        <taxon>Actinomycetota</taxon>
        <taxon>Actinomycetes</taxon>
        <taxon>Propionibacteriales</taxon>
        <taxon>Actinopolymorphaceae</taxon>
        <taxon>Actinopolymorpha</taxon>
    </lineage>
</organism>
<dbReference type="SUPFAM" id="SSF53335">
    <property type="entry name" value="S-adenosyl-L-methionine-dependent methyltransferases"/>
    <property type="match status" value="1"/>
</dbReference>
<dbReference type="Gene3D" id="3.40.50.150">
    <property type="entry name" value="Vaccinia Virus protein VP39"/>
    <property type="match status" value="1"/>
</dbReference>
<dbReference type="PANTHER" id="PTHR43861">
    <property type="entry name" value="TRANS-ACONITATE 2-METHYLTRANSFERASE-RELATED"/>
    <property type="match status" value="1"/>
</dbReference>
<dbReference type="PANTHER" id="PTHR43861:SF1">
    <property type="entry name" value="TRANS-ACONITATE 2-METHYLTRANSFERASE"/>
    <property type="match status" value="1"/>
</dbReference>
<feature type="compositionally biased region" description="Pro residues" evidence="3">
    <location>
        <begin position="1"/>
        <end position="11"/>
    </location>
</feature>
<evidence type="ECO:0000313" key="6">
    <source>
        <dbReference type="Proteomes" id="UP000199052"/>
    </source>
</evidence>
<dbReference type="EMBL" id="FOOI01000009">
    <property type="protein sequence ID" value="SFG89655.1"/>
    <property type="molecule type" value="Genomic_DNA"/>
</dbReference>
<proteinExistence type="predicted"/>
<dbReference type="STRING" id="504797.SAMN05421678_109217"/>
<dbReference type="InterPro" id="IPR041698">
    <property type="entry name" value="Methyltransf_25"/>
</dbReference>
<evidence type="ECO:0000256" key="2">
    <source>
        <dbReference type="ARBA" id="ARBA00022679"/>
    </source>
</evidence>
<feature type="region of interest" description="Disordered" evidence="3">
    <location>
        <begin position="1"/>
        <end position="20"/>
    </location>
</feature>
<dbReference type="Proteomes" id="UP000199052">
    <property type="component" value="Unassembled WGS sequence"/>
</dbReference>
<sequence>MTVTPPPPDGGPTPATRATPAVRADRAAAQARAFDLIGAHYDEVFPHKEGQREAGDWLAARLRPGAPVLDVGCGTGRPTARQLTDAGLRVTGIDISERMLELAREAVPEATFHRADVTDLDGSWGPYAGAVAFFSLLMLPRAEVAATLRLLHALLEPGGHLALAMVEADLDDVELSFLGTPVRLTGYPRADLRAVVEDAGFEVLEVRDHTYAPASTEADPETQLFVYARRG</sequence>
<keyword evidence="2" id="KW-0808">Transferase</keyword>
<evidence type="ECO:0000313" key="5">
    <source>
        <dbReference type="EMBL" id="SFG89655.1"/>
    </source>
</evidence>
<gene>
    <name evidence="5" type="ORF">SAMN05421678_109217</name>
</gene>
<dbReference type="CDD" id="cd02440">
    <property type="entry name" value="AdoMet_MTases"/>
    <property type="match status" value="1"/>
</dbReference>
<dbReference type="Pfam" id="PF13649">
    <property type="entry name" value="Methyltransf_25"/>
    <property type="match status" value="1"/>
</dbReference>
<protein>
    <submittedName>
        <fullName evidence="5">2-polyprenyl-3-methyl-5-hydroxy-6-metoxy-1,4-benzoquinol methylase</fullName>
    </submittedName>
</protein>
<dbReference type="GO" id="GO:0008168">
    <property type="term" value="F:methyltransferase activity"/>
    <property type="evidence" value="ECO:0007669"/>
    <property type="project" value="UniProtKB-KW"/>
</dbReference>
<dbReference type="OrthoDB" id="7062303at2"/>
<evidence type="ECO:0000259" key="4">
    <source>
        <dbReference type="Pfam" id="PF13649"/>
    </source>
</evidence>
<reference evidence="5 6" key="1">
    <citation type="submission" date="2016-10" db="EMBL/GenBank/DDBJ databases">
        <authorList>
            <person name="de Groot N.N."/>
        </authorList>
    </citation>
    <scope>NUCLEOTIDE SEQUENCE [LARGE SCALE GENOMIC DNA]</scope>
    <source>
        <strain evidence="5 6">CPCC 202808</strain>
    </source>
</reference>
<dbReference type="GO" id="GO:0032259">
    <property type="term" value="P:methylation"/>
    <property type="evidence" value="ECO:0007669"/>
    <property type="project" value="UniProtKB-KW"/>
</dbReference>
<accession>A0A1I2VK04</accession>
<name>A0A1I2VK04_9ACTN</name>
<evidence type="ECO:0000256" key="1">
    <source>
        <dbReference type="ARBA" id="ARBA00022603"/>
    </source>
</evidence>